<dbReference type="PANTHER" id="PTHR43098">
    <property type="entry name" value="L-ORNITHINE N(5)-MONOOXYGENASE-RELATED"/>
    <property type="match status" value="1"/>
</dbReference>
<evidence type="ECO:0000256" key="2">
    <source>
        <dbReference type="ARBA" id="ARBA00022827"/>
    </source>
</evidence>
<keyword evidence="4" id="KW-0560">Oxidoreductase</keyword>
<name>A0A845LZE5_9RHOB</name>
<feature type="region of interest" description="Disordered" evidence="5">
    <location>
        <begin position="537"/>
        <end position="556"/>
    </location>
</feature>
<evidence type="ECO:0000256" key="4">
    <source>
        <dbReference type="ARBA" id="ARBA00023002"/>
    </source>
</evidence>
<dbReference type="InterPro" id="IPR036188">
    <property type="entry name" value="FAD/NAD-bd_sf"/>
</dbReference>
<keyword evidence="3" id="KW-0521">NADP</keyword>
<dbReference type="GO" id="GO:0050660">
    <property type="term" value="F:flavin adenine dinucleotide binding"/>
    <property type="evidence" value="ECO:0007669"/>
    <property type="project" value="InterPro"/>
</dbReference>
<accession>A0A845LZE5</accession>
<comment type="caution">
    <text evidence="6">The sequence shown here is derived from an EMBL/GenBank/DDBJ whole genome shotgun (WGS) entry which is preliminary data.</text>
</comment>
<keyword evidence="7" id="KW-1185">Reference proteome</keyword>
<proteinExistence type="predicted"/>
<protein>
    <submittedName>
        <fullName evidence="6">NAD(P)-binding protein</fullName>
    </submittedName>
</protein>
<sequence length="556" mass="61867">MTREAQGLNGLELDVAVIGAGFAGLYALKKVRDDLDLNAQAFDDAGGVGGTWYWNRYPGCRVDTEAHVYQYSFDETLMKEWEWSERYPLQPEVLSYMNAVADKHDLKRSINFSTRIVKAEWIEDLAKWELTTAGGQTFRAKFVIEGVGLLSSTKVPSFPGEADFKGIVHHAARWPDDADLSGKRVAVIGTGSTGTQMIVELSKSVDELFVLQRTPQYVVPLGCGPFPEHERARIKEDPAAFRDWQLDTAAVFGFKEATISAHDVTAEERERVFEDAWQNGNGFAFMLNTFSDIIVDEAANKAATDFVRKKISEIVDDPETAEKLMPSDFYAKRPLATDDYYETFNKDNVTLVDVKEDRIDRILAEGLKLQSGRVIEVDVIIYATGFDAITGNYLKIDTTGRDGLALADKWKDHPTAMMGLCISGFPNMFMIFGPFSPFTSQPLVHEWQVNWIAGAIKETLDRGAGSFEVTQKAEDEWVKACDEVAAMTLFSKTDSWINGSNVEGKSRQNYFYMAGMAQYMSDVKDITDAGYKGFAFGEEPGTNAESATRPTSVANS</sequence>
<dbReference type="EMBL" id="WTUX01000012">
    <property type="protein sequence ID" value="MZR13410.1"/>
    <property type="molecule type" value="Genomic_DNA"/>
</dbReference>
<dbReference type="Pfam" id="PF00743">
    <property type="entry name" value="FMO-like"/>
    <property type="match status" value="1"/>
</dbReference>
<keyword evidence="2" id="KW-0274">FAD</keyword>
<evidence type="ECO:0000313" key="7">
    <source>
        <dbReference type="Proteomes" id="UP000467322"/>
    </source>
</evidence>
<dbReference type="SUPFAM" id="SSF51905">
    <property type="entry name" value="FAD/NAD(P)-binding domain"/>
    <property type="match status" value="2"/>
</dbReference>
<dbReference type="GO" id="GO:0050661">
    <property type="term" value="F:NADP binding"/>
    <property type="evidence" value="ECO:0007669"/>
    <property type="project" value="InterPro"/>
</dbReference>
<dbReference type="AlphaFoldDB" id="A0A845LZE5"/>
<dbReference type="GO" id="GO:0004499">
    <property type="term" value="F:N,N-dimethylaniline monooxygenase activity"/>
    <property type="evidence" value="ECO:0007669"/>
    <property type="project" value="InterPro"/>
</dbReference>
<evidence type="ECO:0000256" key="1">
    <source>
        <dbReference type="ARBA" id="ARBA00022630"/>
    </source>
</evidence>
<dbReference type="InterPro" id="IPR020946">
    <property type="entry name" value="Flavin_mOase-like"/>
</dbReference>
<dbReference type="PANTHER" id="PTHR43098:SF5">
    <property type="entry name" value="DUAL-FUNCTIONAL MONOOXYGENASE_METHYLTRANSFERASE PSOF"/>
    <property type="match status" value="1"/>
</dbReference>
<reference evidence="6 7" key="1">
    <citation type="submission" date="2019-12" db="EMBL/GenBank/DDBJ databases">
        <title>Maritimibacter sp. nov. sp. isolated from sea sand.</title>
        <authorList>
            <person name="Kim J."/>
            <person name="Jeong S.E."/>
            <person name="Jung H.S."/>
            <person name="Jeon C.O."/>
        </authorList>
    </citation>
    <scope>NUCLEOTIDE SEQUENCE [LARGE SCALE GENOMIC DNA]</scope>
    <source>
        <strain evidence="6 7">DP07</strain>
    </source>
</reference>
<dbReference type="RefSeq" id="WP_161351536.1">
    <property type="nucleotide sequence ID" value="NZ_WTUX01000012.1"/>
</dbReference>
<feature type="compositionally biased region" description="Polar residues" evidence="5">
    <location>
        <begin position="543"/>
        <end position="556"/>
    </location>
</feature>
<dbReference type="Gene3D" id="3.50.50.60">
    <property type="entry name" value="FAD/NAD(P)-binding domain"/>
    <property type="match status" value="2"/>
</dbReference>
<keyword evidence="1" id="KW-0285">Flavoprotein</keyword>
<dbReference type="Proteomes" id="UP000467322">
    <property type="component" value="Unassembled WGS sequence"/>
</dbReference>
<evidence type="ECO:0000256" key="5">
    <source>
        <dbReference type="SAM" id="MobiDB-lite"/>
    </source>
</evidence>
<evidence type="ECO:0000256" key="3">
    <source>
        <dbReference type="ARBA" id="ARBA00022857"/>
    </source>
</evidence>
<dbReference type="InterPro" id="IPR050775">
    <property type="entry name" value="FAD-binding_Monooxygenases"/>
</dbReference>
<organism evidence="6 7">
    <name type="scientific">Maritimibacter harenae</name>
    <dbReference type="NCBI Taxonomy" id="2606218"/>
    <lineage>
        <taxon>Bacteria</taxon>
        <taxon>Pseudomonadati</taxon>
        <taxon>Pseudomonadota</taxon>
        <taxon>Alphaproteobacteria</taxon>
        <taxon>Rhodobacterales</taxon>
        <taxon>Roseobacteraceae</taxon>
        <taxon>Maritimibacter</taxon>
    </lineage>
</organism>
<evidence type="ECO:0000313" key="6">
    <source>
        <dbReference type="EMBL" id="MZR13410.1"/>
    </source>
</evidence>
<gene>
    <name evidence="6" type="ORF">GQE99_10320</name>
</gene>